<gene>
    <name evidence="1" type="ORF">VF08_01335</name>
</gene>
<proteinExistence type="predicted"/>
<protein>
    <submittedName>
        <fullName evidence="1">Uncharacterized protein</fullName>
    </submittedName>
</protein>
<dbReference type="RefSeq" id="WP_099065862.1">
    <property type="nucleotide sequence ID" value="NZ_LAHD01000002.1"/>
</dbReference>
<comment type="caution">
    <text evidence="1">The sequence shown here is derived from an EMBL/GenBank/DDBJ whole genome shotgun (WGS) entry which is preliminary data.</text>
</comment>
<organism evidence="1 2">
    <name type="scientific">Nostoc linckia z8</name>
    <dbReference type="NCBI Taxonomy" id="1628746"/>
    <lineage>
        <taxon>Bacteria</taxon>
        <taxon>Bacillati</taxon>
        <taxon>Cyanobacteriota</taxon>
        <taxon>Cyanophyceae</taxon>
        <taxon>Nostocales</taxon>
        <taxon>Nostocaceae</taxon>
        <taxon>Nostoc</taxon>
    </lineage>
</organism>
<name>A0A9Q6ENS2_NOSLI</name>
<accession>A0A9Q6ENS2</accession>
<sequence>MEGLTRPIFINFSLWASDPDNEGLLEVFYCVCSVINPAIGIICNRFGYVGYLKTVESLILFFADLLNESLEAAEELIRIFTLLHDAGTAATTLTSSASERFIERLDEVSDFRDITPDFVASCFYSQAHE</sequence>
<dbReference type="AlphaFoldDB" id="A0A9Q6ENS2"/>
<dbReference type="EMBL" id="LAHD01000002">
    <property type="protein sequence ID" value="PHK07271.1"/>
    <property type="molecule type" value="Genomic_DNA"/>
</dbReference>
<dbReference type="GeneID" id="57092050"/>
<dbReference type="Proteomes" id="UP000222310">
    <property type="component" value="Unassembled WGS sequence"/>
</dbReference>
<reference evidence="1 2" key="1">
    <citation type="submission" date="2015-02" db="EMBL/GenBank/DDBJ databases">
        <title>Nostoc linckia genome annotation.</title>
        <authorList>
            <person name="Zhou Z."/>
        </authorList>
    </citation>
    <scope>NUCLEOTIDE SEQUENCE [LARGE SCALE GENOMIC DNA]</scope>
    <source>
        <strain evidence="2">z8</strain>
    </source>
</reference>
<evidence type="ECO:0000313" key="2">
    <source>
        <dbReference type="Proteomes" id="UP000222310"/>
    </source>
</evidence>
<evidence type="ECO:0000313" key="1">
    <source>
        <dbReference type="EMBL" id="PHK07271.1"/>
    </source>
</evidence>